<dbReference type="RefSeq" id="WP_138536299.1">
    <property type="nucleotide sequence ID" value="NZ_CP045429.1"/>
</dbReference>
<dbReference type="EMBL" id="CP045429">
    <property type="protein sequence ID" value="QPB82195.1"/>
    <property type="molecule type" value="Genomic_DNA"/>
</dbReference>
<organism evidence="2 3">
    <name type="scientific">Pseudoalteromonas rubra</name>
    <dbReference type="NCBI Taxonomy" id="43658"/>
    <lineage>
        <taxon>Bacteria</taxon>
        <taxon>Pseudomonadati</taxon>
        <taxon>Pseudomonadota</taxon>
        <taxon>Gammaproteobacteria</taxon>
        <taxon>Alteromonadales</taxon>
        <taxon>Pseudoalteromonadaceae</taxon>
        <taxon>Pseudoalteromonas</taxon>
    </lineage>
</organism>
<evidence type="ECO:0000256" key="1">
    <source>
        <dbReference type="SAM" id="SignalP"/>
    </source>
</evidence>
<accession>A0A7S7YUG5</accession>
<gene>
    <name evidence="2" type="ORF">CWC22_003880</name>
</gene>
<dbReference type="Gene3D" id="2.60.40.10">
    <property type="entry name" value="Immunoglobulins"/>
    <property type="match status" value="1"/>
</dbReference>
<protein>
    <submittedName>
        <fullName evidence="2">Uncharacterized protein</fullName>
    </submittedName>
</protein>
<reference evidence="2 3" key="1">
    <citation type="submission" date="2019-10" db="EMBL/GenBank/DDBJ databases">
        <title>Pseudoalteromonas rubra S4059.</title>
        <authorList>
            <person name="Paulsen S."/>
            <person name="Wang X."/>
        </authorList>
    </citation>
    <scope>NUCLEOTIDE SEQUENCE [LARGE SCALE GENOMIC DNA]</scope>
    <source>
        <strain evidence="2 3">S4059</strain>
    </source>
</reference>
<proteinExistence type="predicted"/>
<dbReference type="Proteomes" id="UP000305729">
    <property type="component" value="Chromosome 1"/>
</dbReference>
<feature type="chain" id="PRO_5031410999" evidence="1">
    <location>
        <begin position="31"/>
        <end position="473"/>
    </location>
</feature>
<evidence type="ECO:0000313" key="3">
    <source>
        <dbReference type="Proteomes" id="UP000305729"/>
    </source>
</evidence>
<sequence>MKFFFQGGKKLSPLCALISMCILYPLCSNASEGFEQAYKPVMVGNVRIFKPIKLRPDTVVKLSSQVDGEYTNLAWTPSRQAKYYQILKFDGQTWQVVVPSTTASYYRYHGTGSFRVVACHRYGCSSDSPDNTKVEGGLAIKALYTEGDSAVMAGSTIRVGWQLSGATNAVIHYSQNGVSNAFQASSFTKGTRTFYVHSNSSVTLTAYGFNGASASTSINIATLRENPFLSKRIQSEYKQPLFDLNLDIIERTIFQNEHHLFFSTHDGKLYFFRAHKELDSPVSWHQEWSLTLDGVVNSAPTITEHYLYFNETNSNNQGRICQVRLSDKQLLKCSVYEDDALLTSPVIVNNDGDYSAKFMDSLSGEQKAAGVYAFYQSGKVKIFDQQGLAPQPQSFTLTEHIEQPVINTPTLFLNKKNIQGLSELFLVKDQDQVLGVAIPTSGSVQQQSRSVGVLSLSALSESKPMTVLWRGAL</sequence>
<name>A0A7S7YUG5_9GAMM</name>
<keyword evidence="1" id="KW-0732">Signal</keyword>
<dbReference type="AlphaFoldDB" id="A0A7S7YUG5"/>
<dbReference type="InterPro" id="IPR013783">
    <property type="entry name" value="Ig-like_fold"/>
</dbReference>
<feature type="signal peptide" evidence="1">
    <location>
        <begin position="1"/>
        <end position="30"/>
    </location>
</feature>
<evidence type="ECO:0000313" key="2">
    <source>
        <dbReference type="EMBL" id="QPB82195.1"/>
    </source>
</evidence>